<reference evidence="2" key="1">
    <citation type="journal article" date="2019" name="Sci. Rep.">
        <title>Draft genome of Tanacetum cinerariifolium, the natural source of mosquito coil.</title>
        <authorList>
            <person name="Yamashiro T."/>
            <person name="Shiraishi A."/>
            <person name="Satake H."/>
            <person name="Nakayama K."/>
        </authorList>
    </citation>
    <scope>NUCLEOTIDE SEQUENCE</scope>
</reference>
<sequence>MLITRKRVGHLPTHRLAVRHSVDYSSSDHFTSNDSSSDSPSNSSSDTSLDSSSNAPSDSSSGHSSSDHSSPALPTGMRFSNQLCSSVSSIPRSSAAITKRQSHSSYVGPSCKRSRSPTTSVPLSSHVPGALSSIRADLLPPLKRIRSFDSMTDLEGIDARVVDETVAQDEVETSTRGMVEVGVDRVTHHAVSDDIPEHAQEEGAIEATMTREAVNELIDRRVAEALETHDVARNLKPPMEDAIRIANNLMDQKLKGYAWNAKNKRRFDNNPRDSREQKPYFKRQNIRDQSVARAYTVGNNEKRRPRHYRKDYLKLRNQNRRNKTRNKTGNNEATTKAYAIERGRANPDSNVITGTFLLNNCYASMLFDSGADRSFVSSTFSALLDVEPSTLDTSYAVKLAERISKTNVVLRGCTLDYYVIRLTLI</sequence>
<dbReference type="EMBL" id="BKCJ010041411">
    <property type="protein sequence ID" value="GEV99653.1"/>
    <property type="molecule type" value="Genomic_DNA"/>
</dbReference>
<evidence type="ECO:0000313" key="2">
    <source>
        <dbReference type="EMBL" id="GEV99653.1"/>
    </source>
</evidence>
<dbReference type="AlphaFoldDB" id="A0A699GRY5"/>
<keyword evidence="2" id="KW-0548">Nucleotidyltransferase</keyword>
<dbReference type="Pfam" id="PF08284">
    <property type="entry name" value="RVP_2"/>
    <property type="match status" value="1"/>
</dbReference>
<keyword evidence="2" id="KW-0808">Transferase</keyword>
<protein>
    <submittedName>
        <fullName evidence="2">Reverse transcriptase domain-containing protein</fullName>
    </submittedName>
</protein>
<proteinExistence type="predicted"/>
<organism evidence="2">
    <name type="scientific">Tanacetum cinerariifolium</name>
    <name type="common">Dalmatian daisy</name>
    <name type="synonym">Chrysanthemum cinerariifolium</name>
    <dbReference type="NCBI Taxonomy" id="118510"/>
    <lineage>
        <taxon>Eukaryota</taxon>
        <taxon>Viridiplantae</taxon>
        <taxon>Streptophyta</taxon>
        <taxon>Embryophyta</taxon>
        <taxon>Tracheophyta</taxon>
        <taxon>Spermatophyta</taxon>
        <taxon>Magnoliopsida</taxon>
        <taxon>eudicotyledons</taxon>
        <taxon>Gunneridae</taxon>
        <taxon>Pentapetalae</taxon>
        <taxon>asterids</taxon>
        <taxon>campanulids</taxon>
        <taxon>Asterales</taxon>
        <taxon>Asteraceae</taxon>
        <taxon>Asteroideae</taxon>
        <taxon>Anthemideae</taxon>
        <taxon>Anthemidinae</taxon>
        <taxon>Tanacetum</taxon>
    </lineage>
</organism>
<feature type="compositionally biased region" description="Low complexity" evidence="1">
    <location>
        <begin position="25"/>
        <end position="71"/>
    </location>
</feature>
<gene>
    <name evidence="2" type="ORF">Tci_171630</name>
</gene>
<accession>A0A699GRY5</accession>
<dbReference type="GO" id="GO:0003964">
    <property type="term" value="F:RNA-directed DNA polymerase activity"/>
    <property type="evidence" value="ECO:0007669"/>
    <property type="project" value="UniProtKB-KW"/>
</dbReference>
<feature type="region of interest" description="Disordered" evidence="1">
    <location>
        <begin position="92"/>
        <end position="126"/>
    </location>
</feature>
<feature type="region of interest" description="Disordered" evidence="1">
    <location>
        <begin position="25"/>
        <end position="77"/>
    </location>
</feature>
<comment type="caution">
    <text evidence="2">The sequence shown here is derived from an EMBL/GenBank/DDBJ whole genome shotgun (WGS) entry which is preliminary data.</text>
</comment>
<keyword evidence="2" id="KW-0695">RNA-directed DNA polymerase</keyword>
<name>A0A699GRY5_TANCI</name>
<evidence type="ECO:0000256" key="1">
    <source>
        <dbReference type="SAM" id="MobiDB-lite"/>
    </source>
</evidence>